<evidence type="ECO:0000256" key="5">
    <source>
        <dbReference type="ARBA" id="ARBA00022679"/>
    </source>
</evidence>
<dbReference type="GeneID" id="9835535"/>
<dbReference type="InterPro" id="IPR029063">
    <property type="entry name" value="SAM-dependent_MTases_sf"/>
</dbReference>
<keyword evidence="5" id="KW-0808">Transferase</keyword>
<dbReference type="InterPro" id="IPR002885">
    <property type="entry name" value="PPR_rpt"/>
</dbReference>
<feature type="compositionally biased region" description="Basic and acidic residues" evidence="10">
    <location>
        <begin position="55"/>
        <end position="75"/>
    </location>
</feature>
<dbReference type="KEGG" id="ota:OT_ostta06g00110"/>
<evidence type="ECO:0000256" key="8">
    <source>
        <dbReference type="ARBA" id="ARBA00022737"/>
    </source>
</evidence>
<comment type="catalytic activity">
    <reaction evidence="1">
        <text>guanosine(46) in tRNA + S-adenosyl-L-methionine = N(7)-methylguanosine(46) in tRNA + S-adenosyl-L-homocysteine</text>
        <dbReference type="Rhea" id="RHEA:42708"/>
        <dbReference type="Rhea" id="RHEA-COMP:10188"/>
        <dbReference type="Rhea" id="RHEA-COMP:10189"/>
        <dbReference type="ChEBI" id="CHEBI:57856"/>
        <dbReference type="ChEBI" id="CHEBI:59789"/>
        <dbReference type="ChEBI" id="CHEBI:74269"/>
        <dbReference type="ChEBI" id="CHEBI:74480"/>
        <dbReference type="EC" id="2.1.1.33"/>
    </reaction>
</comment>
<dbReference type="PROSITE" id="PS51375">
    <property type="entry name" value="PPR"/>
    <property type="match status" value="3"/>
</dbReference>
<feature type="repeat" description="PPR" evidence="9">
    <location>
        <begin position="222"/>
        <end position="256"/>
    </location>
</feature>
<evidence type="ECO:0000256" key="10">
    <source>
        <dbReference type="SAM" id="MobiDB-lite"/>
    </source>
</evidence>
<comment type="similarity">
    <text evidence="2">Belongs to the PPR family. P subfamily.</text>
</comment>
<dbReference type="GO" id="GO:0008176">
    <property type="term" value="F:tRNA (guanine(46)-N7)-methyltransferase activity"/>
    <property type="evidence" value="ECO:0007669"/>
    <property type="project" value="UniProtKB-EC"/>
</dbReference>
<dbReference type="EMBL" id="CAID01000006">
    <property type="protein sequence ID" value="CEF98193.1"/>
    <property type="molecule type" value="Genomic_DNA"/>
</dbReference>
<feature type="domain" description="PROP1-like PPR" evidence="11">
    <location>
        <begin position="139"/>
        <end position="250"/>
    </location>
</feature>
<dbReference type="STRING" id="70448.A0A090N3I8"/>
<reference evidence="13" key="1">
    <citation type="journal article" date="2006" name="Proc. Natl. Acad. Sci. U.S.A.">
        <title>Genome analysis of the smallest free-living eukaryote Ostreococcus tauri unveils many unique features.</title>
        <authorList>
            <person name="Derelle E."/>
            <person name="Ferraz C."/>
            <person name="Rombauts S."/>
            <person name="Rouze P."/>
            <person name="Worden A.Z."/>
            <person name="Robbens S."/>
            <person name="Partensky F."/>
            <person name="Degroeve S."/>
            <person name="Echeynie S."/>
            <person name="Cooke R."/>
            <person name="Saeys Y."/>
            <person name="Wuyts J."/>
            <person name="Jabbari K."/>
            <person name="Bowler C."/>
            <person name="Panaud O."/>
            <person name="Piegu B."/>
            <person name="Ball S.G."/>
            <person name="Ral J.-P."/>
            <person name="Bouget F.-Y."/>
            <person name="Piganeau G."/>
            <person name="De Baets B."/>
            <person name="Picard A."/>
            <person name="Delseny M."/>
            <person name="Demaille J."/>
            <person name="Van de Peer Y."/>
            <person name="Moreau H."/>
        </authorList>
    </citation>
    <scope>NUCLEOTIDE SEQUENCE [LARGE SCALE GENOMIC DNA]</scope>
    <source>
        <strain evidence="13">OTTH 0595 / CCAP 157/2 / RCC745</strain>
    </source>
</reference>
<feature type="repeat" description="PPR" evidence="9">
    <location>
        <begin position="152"/>
        <end position="186"/>
    </location>
</feature>
<dbReference type="Pfam" id="PF02390">
    <property type="entry name" value="Methyltransf_4"/>
    <property type="match status" value="1"/>
</dbReference>
<dbReference type="PROSITE" id="PS51625">
    <property type="entry name" value="SAM_MT_TRMB"/>
    <property type="match status" value="1"/>
</dbReference>
<dbReference type="Proteomes" id="UP000009170">
    <property type="component" value="Unassembled WGS sequence"/>
</dbReference>
<evidence type="ECO:0000256" key="7">
    <source>
        <dbReference type="ARBA" id="ARBA00022694"/>
    </source>
</evidence>
<evidence type="ECO:0000256" key="2">
    <source>
        <dbReference type="ARBA" id="ARBA00007626"/>
    </source>
</evidence>
<reference evidence="12 13" key="2">
    <citation type="journal article" date="2014" name="BMC Genomics">
        <title>An improved genome of the model marine alga Ostreococcus tauri unfolds by assessing Illumina de novo assemblies.</title>
        <authorList>
            <person name="Blanc-Mathieu R."/>
            <person name="Verhelst B."/>
            <person name="Derelle E."/>
            <person name="Rombauts S."/>
            <person name="Bouget F.Y."/>
            <person name="Carre I."/>
            <person name="Chateau A."/>
            <person name="Eyre-Walker A."/>
            <person name="Grimsley N."/>
            <person name="Moreau H."/>
            <person name="Piegu B."/>
            <person name="Rivals E."/>
            <person name="Schackwitz W."/>
            <person name="Van de Peer Y."/>
            <person name="Piganeau G."/>
        </authorList>
    </citation>
    <scope>NUCLEOTIDE SEQUENCE [LARGE SCALE GENOMIC DNA]</scope>
    <source>
        <strain evidence="13">OTTH 0595 / CCAP 157/2 / RCC745</strain>
    </source>
</reference>
<feature type="repeat" description="PPR" evidence="9">
    <location>
        <begin position="187"/>
        <end position="221"/>
    </location>
</feature>
<dbReference type="InterPro" id="IPR033443">
    <property type="entry name" value="PROP1-like_PPR_dom"/>
</dbReference>
<feature type="compositionally biased region" description="Basic residues" evidence="10">
    <location>
        <begin position="8"/>
        <end position="20"/>
    </location>
</feature>
<dbReference type="CDD" id="cd02440">
    <property type="entry name" value="AdoMet_MTases"/>
    <property type="match status" value="1"/>
</dbReference>
<evidence type="ECO:0000313" key="13">
    <source>
        <dbReference type="Proteomes" id="UP000009170"/>
    </source>
</evidence>
<dbReference type="Gene3D" id="1.25.40.10">
    <property type="entry name" value="Tetratricopeptide repeat domain"/>
    <property type="match status" value="1"/>
</dbReference>
<dbReference type="InParanoid" id="A0A090N3I8"/>
<evidence type="ECO:0000256" key="3">
    <source>
        <dbReference type="ARBA" id="ARBA00011977"/>
    </source>
</evidence>
<comment type="caution">
    <text evidence="12">The sequence shown here is derived from an EMBL/GenBank/DDBJ whole genome shotgun (WGS) entry which is preliminary data.</text>
</comment>
<dbReference type="AlphaFoldDB" id="A0A090N3I8"/>
<organism evidence="12 13">
    <name type="scientific">Ostreococcus tauri</name>
    <name type="common">Marine green alga</name>
    <dbReference type="NCBI Taxonomy" id="70448"/>
    <lineage>
        <taxon>Eukaryota</taxon>
        <taxon>Viridiplantae</taxon>
        <taxon>Chlorophyta</taxon>
        <taxon>Mamiellophyceae</taxon>
        <taxon>Mamiellales</taxon>
        <taxon>Bathycoccaceae</taxon>
        <taxon>Ostreococcus</taxon>
    </lineage>
</organism>
<keyword evidence="6" id="KW-0949">S-adenosyl-L-methionine</keyword>
<dbReference type="Gene3D" id="3.40.50.150">
    <property type="entry name" value="Vaccinia Virus protein VP39"/>
    <property type="match status" value="1"/>
</dbReference>
<dbReference type="Pfam" id="PF17177">
    <property type="entry name" value="PPR_long"/>
    <property type="match status" value="1"/>
</dbReference>
<dbReference type="RefSeq" id="XP_003079628.2">
    <property type="nucleotide sequence ID" value="XM_003079580.2"/>
</dbReference>
<evidence type="ECO:0000256" key="6">
    <source>
        <dbReference type="ARBA" id="ARBA00022691"/>
    </source>
</evidence>
<feature type="region of interest" description="Disordered" evidence="10">
    <location>
        <begin position="1"/>
        <end position="75"/>
    </location>
</feature>
<dbReference type="InterPro" id="IPR011990">
    <property type="entry name" value="TPR-like_helical_dom_sf"/>
</dbReference>
<evidence type="ECO:0000259" key="11">
    <source>
        <dbReference type="Pfam" id="PF17177"/>
    </source>
</evidence>
<dbReference type="PANTHER" id="PTHR47447:SF17">
    <property type="entry name" value="OS12G0638900 PROTEIN"/>
    <property type="match status" value="1"/>
</dbReference>
<keyword evidence="13" id="KW-1185">Reference proteome</keyword>
<dbReference type="InterPro" id="IPR003358">
    <property type="entry name" value="tRNA_(Gua-N-7)_MeTrfase_Trmb"/>
</dbReference>
<gene>
    <name evidence="12" type="ORF">OT_ostta06g00110</name>
</gene>
<dbReference type="OrthoDB" id="42736at2759"/>
<protein>
    <recommendedName>
        <fullName evidence="3">tRNA (guanine(46)-N(7))-methyltransferase</fullName>
        <ecNumber evidence="3">2.1.1.33</ecNumber>
    </recommendedName>
</protein>
<accession>A0A090N3I8</accession>
<feature type="compositionally biased region" description="Basic and acidic residues" evidence="10">
    <location>
        <begin position="21"/>
        <end position="33"/>
    </location>
</feature>
<dbReference type="EC" id="2.1.1.33" evidence="3"/>
<keyword evidence="8" id="KW-0677">Repeat</keyword>
<name>A0A090N3I8_OSTTA</name>
<keyword evidence="4 12" id="KW-0489">Methyltransferase</keyword>
<dbReference type="PANTHER" id="PTHR47447">
    <property type="entry name" value="OS03G0856100 PROTEIN"/>
    <property type="match status" value="1"/>
</dbReference>
<sequence>METNDHASRRRAKKKSKKRAATRETANEREGVKRTKSHARPGDDDGREATTGTRTGDETKRLAGTDKDARDAREDADGLSTSYLASLDEGMKRSIKSFRKRARDAQTLLKRAMKVKDVKFFNRLVKDFGNDKQYGFAKEAFERIARSGLTPNVYSYTNMLNAATRVSEVGQMRKIWKEMRDAGVEPNEVAYTVLVKGECQAGNIDRAREIVREMIDGGVEPNQRTYGTLLRNCVRYGDVENAAKFVQTMRERSSPPDATACEYYIKTMCGELMVQQTLSFIRDVKRDGIEVTAQSYVALATAASLVMPAEEIAMKACEDARAKLDADVRDAPGTANSRYDDDYGDGCDDDYRIRAHEGDDSAADVPSKSVQLFLQLRAQDALREIEAVESYITDIPLKRRVQIAELAAKGGEQATNVRILGGGGESDKTVDAADAGADVRIEICSGHGDWITRRAKLDPKIQWIGIEMRRNRVLLTWMKALRLGVEKNLRLVCGMAHDALDVCRAPPGSATEVYVNYPDPPEWVGSSQVLVQDTFLRDVHRVLKPGGHLICVTDDSAYAMRMCRELRKARSLFETTEPEGKPFASGVPEDYGASYFDSMWTLGNQRDRYTLRYVKI</sequence>
<evidence type="ECO:0000256" key="1">
    <source>
        <dbReference type="ARBA" id="ARBA00000142"/>
    </source>
</evidence>
<evidence type="ECO:0000256" key="4">
    <source>
        <dbReference type="ARBA" id="ARBA00022603"/>
    </source>
</evidence>
<dbReference type="SUPFAM" id="SSF53335">
    <property type="entry name" value="S-adenosyl-L-methionine-dependent methyltransferases"/>
    <property type="match status" value="1"/>
</dbReference>
<evidence type="ECO:0000313" key="12">
    <source>
        <dbReference type="EMBL" id="CEF98193.1"/>
    </source>
</evidence>
<proteinExistence type="inferred from homology"/>
<keyword evidence="7" id="KW-0819">tRNA processing</keyword>
<evidence type="ECO:0000256" key="9">
    <source>
        <dbReference type="PROSITE-ProRule" id="PRU00708"/>
    </source>
</evidence>
<dbReference type="NCBIfam" id="TIGR00756">
    <property type="entry name" value="PPR"/>
    <property type="match status" value="3"/>
</dbReference>